<dbReference type="PANTHER" id="PTHR30185:SF13">
    <property type="entry name" value="LICABCH OPERON REGULATOR-RELATED"/>
    <property type="match status" value="1"/>
</dbReference>
<dbReference type="GO" id="GO:0009401">
    <property type="term" value="P:phosphoenolpyruvate-dependent sugar phosphotransferase system"/>
    <property type="evidence" value="ECO:0007669"/>
    <property type="project" value="InterPro"/>
</dbReference>
<dbReference type="PANTHER" id="PTHR30185">
    <property type="entry name" value="CRYPTIC BETA-GLUCOSIDE BGL OPERON ANTITERMINATOR"/>
    <property type="match status" value="1"/>
</dbReference>
<evidence type="ECO:0000256" key="5">
    <source>
        <dbReference type="ARBA" id="ARBA00023163"/>
    </source>
</evidence>
<keyword evidence="5" id="KW-0804">Transcription</keyword>
<dbReference type="InterPro" id="IPR036388">
    <property type="entry name" value="WH-like_DNA-bd_sf"/>
</dbReference>
<evidence type="ECO:0000313" key="11">
    <source>
        <dbReference type="Proteomes" id="UP000886597"/>
    </source>
</evidence>
<dbReference type="InterPro" id="IPR002178">
    <property type="entry name" value="PTS_EIIA_type-2_dom"/>
</dbReference>
<reference evidence="10" key="1">
    <citation type="submission" date="2019-08" db="EMBL/GenBank/DDBJ databases">
        <authorList>
            <person name="Ishikawa M."/>
            <person name="Suzuki T."/>
            <person name="Matsutani M."/>
        </authorList>
    </citation>
    <scope>NUCLEOTIDE SEQUENCE</scope>
    <source>
        <strain evidence="10">7C1</strain>
        <strain evidence="9">8C4</strain>
    </source>
</reference>
<dbReference type="Gene3D" id="3.40.930.10">
    <property type="entry name" value="Mannitol-specific EII, Chain A"/>
    <property type="match status" value="1"/>
</dbReference>
<evidence type="ECO:0000259" key="7">
    <source>
        <dbReference type="PROSITE" id="PS51099"/>
    </source>
</evidence>
<name>A0AAN4UCS0_9ENTE</name>
<dbReference type="Pfam" id="PF00874">
    <property type="entry name" value="PRD"/>
    <property type="match status" value="2"/>
</dbReference>
<feature type="domain" description="PRD" evidence="8">
    <location>
        <begin position="189"/>
        <end position="293"/>
    </location>
</feature>
<dbReference type="SUPFAM" id="SSF63520">
    <property type="entry name" value="PTS-regulatory domain, PRD"/>
    <property type="match status" value="2"/>
</dbReference>
<dbReference type="EMBL" id="BKBO01000031">
    <property type="protein sequence ID" value="GEQ50009.1"/>
    <property type="molecule type" value="Genomic_DNA"/>
</dbReference>
<dbReference type="InterPro" id="IPR013011">
    <property type="entry name" value="PTS_EIIB_2"/>
</dbReference>
<evidence type="ECO:0000256" key="2">
    <source>
        <dbReference type="ARBA" id="ARBA00022737"/>
    </source>
</evidence>
<dbReference type="Gene3D" id="3.40.50.2300">
    <property type="match status" value="1"/>
</dbReference>
<dbReference type="InterPro" id="IPR011608">
    <property type="entry name" value="PRD"/>
</dbReference>
<dbReference type="EMBL" id="BKBQ01000032">
    <property type="protein sequence ID" value="GEQ55060.1"/>
    <property type="molecule type" value="Genomic_DNA"/>
</dbReference>
<dbReference type="Pfam" id="PF08279">
    <property type="entry name" value="HTH_11"/>
    <property type="match status" value="1"/>
</dbReference>
<feature type="domain" description="PRD" evidence="8">
    <location>
        <begin position="299"/>
        <end position="406"/>
    </location>
</feature>
<dbReference type="InterPro" id="IPR050661">
    <property type="entry name" value="BglG_antiterminators"/>
</dbReference>
<protein>
    <submittedName>
        <fullName evidence="10">Transcriptional antiterminator</fullName>
    </submittedName>
</protein>
<dbReference type="InterPro" id="IPR036634">
    <property type="entry name" value="PRD_sf"/>
</dbReference>
<dbReference type="InterPro" id="IPR036095">
    <property type="entry name" value="PTS_EIIB-like_sf"/>
</dbReference>
<dbReference type="CDD" id="cd00211">
    <property type="entry name" value="PTS_IIA_fru"/>
    <property type="match status" value="1"/>
</dbReference>
<sequence>MAKLAYQRLDDILGLLMQRTEPISIQELSNTNHVTERTIRSDINNLNELLQPIDASISLIRNKGYQLNITSQSAFDHWWKENLAASDTFLSSAEERQTLLLFILFKSQTPYTLENFLDQLFVSKNTFYSYLKAIRDALLSYGLKVINRPNIGFEIVGDEFAKRQAIIDLLIGKDLQEYLTGFTEMEFALFDNVDLEQLEKIELYRLSGLGLLESDYYHRNMLTHFALGISRVLDHQIINEFPVKVPDLFNKATHALHRLIQDIEEKYEITLPNEEKKYFTYYLALNSPRLVNVGNEQIDSQKTAQAIVHKLLERIKASFNFDWTDDQLLIDDLISHIKGFINMNVMDAGHSNPLLTTIKRSFPLAYDLCLTSLKEIGEQYGLYFSEDEIGYIALHIAGAFERNSIDQIHKYRVILVCGTGKAMSRIIEAKIKNVYKEQISIVERLSFVELQKTDVQSIDFVITTVPLGKLSIPYIYIDMTYLDTEIRKIDTHIKELEKQKQTIEQLFDPRFFFYEPKETSKVELLKDMSEELEKENIVPQNFYASIMEREKIEQTGIGQTIAIPHPMSLIAQESKLAVAIIPEGIDWGKEEQVNFVFLFAIKKEDYEETAEIYDLLVDLLNDTQTQQNILKNNDFDCFLNQMENI</sequence>
<evidence type="ECO:0000256" key="1">
    <source>
        <dbReference type="ARBA" id="ARBA00022679"/>
    </source>
</evidence>
<gene>
    <name evidence="10" type="primary">bglG_8</name>
    <name evidence="9" type="ORF">TK11N_18610</name>
    <name evidence="10" type="ORF">TK2N_19040</name>
</gene>
<dbReference type="Pfam" id="PF05043">
    <property type="entry name" value="Mga"/>
    <property type="match status" value="1"/>
</dbReference>
<organism evidence="10 11">
    <name type="scientific">Tetragenococcus koreensis</name>
    <dbReference type="NCBI Taxonomy" id="290335"/>
    <lineage>
        <taxon>Bacteria</taxon>
        <taxon>Bacillati</taxon>
        <taxon>Bacillota</taxon>
        <taxon>Bacilli</taxon>
        <taxon>Lactobacillales</taxon>
        <taxon>Enterococcaceae</taxon>
        <taxon>Tetragenococcus</taxon>
    </lineage>
</organism>
<evidence type="ECO:0000313" key="12">
    <source>
        <dbReference type="Proteomes" id="UP000886607"/>
    </source>
</evidence>
<evidence type="ECO:0000313" key="9">
    <source>
        <dbReference type="EMBL" id="GEQ50009.1"/>
    </source>
</evidence>
<dbReference type="Proteomes" id="UP000886607">
    <property type="component" value="Unassembled WGS sequence"/>
</dbReference>
<dbReference type="Pfam" id="PF00359">
    <property type="entry name" value="PTS_EIIA_2"/>
    <property type="match status" value="1"/>
</dbReference>
<evidence type="ECO:0000259" key="6">
    <source>
        <dbReference type="PROSITE" id="PS51094"/>
    </source>
</evidence>
<dbReference type="Gene3D" id="1.10.10.10">
    <property type="entry name" value="Winged helix-like DNA-binding domain superfamily/Winged helix DNA-binding domain"/>
    <property type="match status" value="2"/>
</dbReference>
<dbReference type="GO" id="GO:0006355">
    <property type="term" value="P:regulation of DNA-templated transcription"/>
    <property type="evidence" value="ECO:0007669"/>
    <property type="project" value="InterPro"/>
</dbReference>
<evidence type="ECO:0000259" key="8">
    <source>
        <dbReference type="PROSITE" id="PS51372"/>
    </source>
</evidence>
<keyword evidence="2" id="KW-0677">Repeat</keyword>
<dbReference type="Proteomes" id="UP000886597">
    <property type="component" value="Unassembled WGS sequence"/>
</dbReference>
<dbReference type="AlphaFoldDB" id="A0AAN4UCS0"/>
<reference evidence="10" key="2">
    <citation type="journal article" date="2020" name="Int. Dairy J.">
        <title>Lactic acid bacterial diversity in Brie cheese focusing on salt concentration and pH of isolation medium and characterisation of halophilic and alkaliphilic lactic acid bacterial isolates.</title>
        <authorList>
            <person name="Unno R."/>
            <person name="Matsutani M."/>
            <person name="Suzuki T."/>
            <person name="Kodama K."/>
            <person name="Matsushita H."/>
            <person name="Yamasato K."/>
            <person name="Koizumi Y."/>
            <person name="Ishikawa M."/>
        </authorList>
    </citation>
    <scope>NUCLEOTIDE SEQUENCE</scope>
    <source>
        <strain evidence="10">7C1</strain>
        <strain evidence="9">8C4</strain>
    </source>
</reference>
<dbReference type="PROSITE" id="PS51099">
    <property type="entry name" value="PTS_EIIB_TYPE_2"/>
    <property type="match status" value="1"/>
</dbReference>
<dbReference type="InterPro" id="IPR013196">
    <property type="entry name" value="HTH_11"/>
</dbReference>
<dbReference type="GO" id="GO:0008982">
    <property type="term" value="F:protein-N(PI)-phosphohistidine-sugar phosphotransferase activity"/>
    <property type="evidence" value="ECO:0007669"/>
    <property type="project" value="InterPro"/>
</dbReference>
<evidence type="ECO:0000313" key="10">
    <source>
        <dbReference type="EMBL" id="GEQ55060.1"/>
    </source>
</evidence>
<feature type="domain" description="PTS EIIA type-2" evidence="6">
    <location>
        <begin position="505"/>
        <end position="645"/>
    </location>
</feature>
<keyword evidence="1" id="KW-0808">Transferase</keyword>
<feature type="domain" description="PTS EIIB type-2" evidence="7">
    <location>
        <begin position="411"/>
        <end position="501"/>
    </location>
</feature>
<dbReference type="SUPFAM" id="SSF55804">
    <property type="entry name" value="Phoshotransferase/anion transport protein"/>
    <property type="match status" value="1"/>
</dbReference>
<dbReference type="CDD" id="cd05568">
    <property type="entry name" value="PTS_IIB_bgl_like"/>
    <property type="match status" value="1"/>
</dbReference>
<dbReference type="Gene3D" id="1.10.1790.10">
    <property type="entry name" value="PRD domain"/>
    <property type="match status" value="2"/>
</dbReference>
<proteinExistence type="predicted"/>
<keyword evidence="4" id="KW-0010">Activator</keyword>
<comment type="caution">
    <text evidence="10">The sequence shown here is derived from an EMBL/GenBank/DDBJ whole genome shotgun (WGS) entry which is preliminary data.</text>
</comment>
<dbReference type="PROSITE" id="PS51094">
    <property type="entry name" value="PTS_EIIA_TYPE_2"/>
    <property type="match status" value="1"/>
</dbReference>
<dbReference type="GeneID" id="69986663"/>
<keyword evidence="3" id="KW-0805">Transcription regulation</keyword>
<keyword evidence="12" id="KW-1185">Reference proteome</keyword>
<dbReference type="InterPro" id="IPR016152">
    <property type="entry name" value="PTrfase/Anion_transptr"/>
</dbReference>
<evidence type="ECO:0000256" key="3">
    <source>
        <dbReference type="ARBA" id="ARBA00023015"/>
    </source>
</evidence>
<evidence type="ECO:0000256" key="4">
    <source>
        <dbReference type="ARBA" id="ARBA00023159"/>
    </source>
</evidence>
<dbReference type="SUPFAM" id="SSF52794">
    <property type="entry name" value="PTS system IIB component-like"/>
    <property type="match status" value="1"/>
</dbReference>
<dbReference type="SUPFAM" id="SSF46785">
    <property type="entry name" value="Winged helix' DNA-binding domain"/>
    <property type="match status" value="1"/>
</dbReference>
<dbReference type="PROSITE" id="PS51372">
    <property type="entry name" value="PRD_2"/>
    <property type="match status" value="2"/>
</dbReference>
<dbReference type="RefSeq" id="WP_124007038.1">
    <property type="nucleotide sequence ID" value="NZ_BJYN01000042.1"/>
</dbReference>
<dbReference type="InterPro" id="IPR036390">
    <property type="entry name" value="WH_DNA-bd_sf"/>
</dbReference>
<dbReference type="InterPro" id="IPR007737">
    <property type="entry name" value="Mga_HTH"/>
</dbReference>
<dbReference type="KEGG" id="tkr:C7K43_11975"/>
<accession>A0AAN4UCS0</accession>